<gene>
    <name evidence="1" type="ORF">NATSA_14860</name>
</gene>
<reference evidence="1" key="1">
    <citation type="submission" date="2021-02" db="EMBL/GenBank/DDBJ databases">
        <title>Natronogracilivirga saccharolytica gen. nov. sp. nov. a new anaerobic, haloalkiliphilic carbohydrate-fermenting bacterium from soda lake and proposing of Cyclonatronumiaceae fam. nov. in the phylum Balneolaeota.</title>
        <authorList>
            <person name="Zhilina T.N."/>
            <person name="Sorokin D.Y."/>
            <person name="Zavarzina D.G."/>
            <person name="Toshchakov S.V."/>
            <person name="Kublanov I.V."/>
        </authorList>
    </citation>
    <scope>NUCLEOTIDE SEQUENCE</scope>
    <source>
        <strain evidence="1">Z-1702</strain>
    </source>
</reference>
<comment type="caution">
    <text evidence="1">The sequence shown here is derived from an EMBL/GenBank/DDBJ whole genome shotgun (WGS) entry which is preliminary data.</text>
</comment>
<dbReference type="EMBL" id="JAFIDN010000018">
    <property type="protein sequence ID" value="MBP3193956.1"/>
    <property type="molecule type" value="Genomic_DNA"/>
</dbReference>
<dbReference type="AlphaFoldDB" id="A0A8J7UUT6"/>
<evidence type="ECO:0000313" key="1">
    <source>
        <dbReference type="EMBL" id="MBP3193956.1"/>
    </source>
</evidence>
<keyword evidence="2" id="KW-1185">Reference proteome</keyword>
<protein>
    <submittedName>
        <fullName evidence="1">Uncharacterized protein</fullName>
    </submittedName>
</protein>
<name>A0A8J7UUT6_9BACT</name>
<accession>A0A8J7UUT6</accession>
<proteinExistence type="predicted"/>
<dbReference type="Proteomes" id="UP000673975">
    <property type="component" value="Unassembled WGS sequence"/>
</dbReference>
<organism evidence="1 2">
    <name type="scientific">Natronogracilivirga saccharolytica</name>
    <dbReference type="NCBI Taxonomy" id="2812953"/>
    <lineage>
        <taxon>Bacteria</taxon>
        <taxon>Pseudomonadati</taxon>
        <taxon>Balneolota</taxon>
        <taxon>Balneolia</taxon>
        <taxon>Balneolales</taxon>
        <taxon>Cyclonatronaceae</taxon>
        <taxon>Natronogracilivirga</taxon>
    </lineage>
</organism>
<evidence type="ECO:0000313" key="2">
    <source>
        <dbReference type="Proteomes" id="UP000673975"/>
    </source>
</evidence>
<dbReference type="RefSeq" id="WP_210513416.1">
    <property type="nucleotide sequence ID" value="NZ_JAFIDN010000018.1"/>
</dbReference>
<sequence>MDLYPVRRKLSVLKHGPRFLLSDLHAVRNEYRIRKGIVRWPLKSLFEVIWIDSDSVIGTMKNGFSRRFAGCHMPGDWDRDFVNIEDTIDYYFMYNRFVEGKDWEKIISDYQEEHGKLRTDYRNKIMRRSAERDNLYRDLKESGWKLSRNLKDSLLFTDELTVNITRDGSCIRNYAGMHRLIISRFAGIEKVPCRLHVVHSEFYNKEIHT</sequence>